<accession>H2CCR4</accession>
<dbReference type="Proteomes" id="UP000005737">
    <property type="component" value="Unassembled WGS sequence"/>
</dbReference>
<reference evidence="2 3" key="1">
    <citation type="submission" date="2011-10" db="EMBL/GenBank/DDBJ databases">
        <title>The Improved High-Quality Draft genome of Leptonema illini DSM 21528.</title>
        <authorList>
            <consortium name="US DOE Joint Genome Institute (JGI-PGF)"/>
            <person name="Lucas S."/>
            <person name="Copeland A."/>
            <person name="Lapidus A."/>
            <person name="Glavina del Rio T."/>
            <person name="Dalin E."/>
            <person name="Tice H."/>
            <person name="Bruce D."/>
            <person name="Goodwin L."/>
            <person name="Pitluck S."/>
            <person name="Peters L."/>
            <person name="Mikhailova N."/>
            <person name="Held B."/>
            <person name="Kyrpides N."/>
            <person name="Mavromatis K."/>
            <person name="Ivanova N."/>
            <person name="Markowitz V."/>
            <person name="Cheng J.-F."/>
            <person name="Hugenholtz P."/>
            <person name="Woyke T."/>
            <person name="Wu D."/>
            <person name="Gronow S."/>
            <person name="Wellnitz S."/>
            <person name="Brambilla E.-M."/>
            <person name="Klenk H.-P."/>
            <person name="Eisen J.A."/>
        </authorList>
    </citation>
    <scope>NUCLEOTIDE SEQUENCE [LARGE SCALE GENOMIC DNA]</scope>
    <source>
        <strain evidence="2 3">DSM 21528</strain>
    </source>
</reference>
<protein>
    <submittedName>
        <fullName evidence="2">Uncharacterized protein</fullName>
    </submittedName>
</protein>
<dbReference type="EMBL" id="JH597773">
    <property type="protein sequence ID" value="EHQ05355.1"/>
    <property type="molecule type" value="Genomic_DNA"/>
</dbReference>
<evidence type="ECO:0000256" key="1">
    <source>
        <dbReference type="SAM" id="Phobius"/>
    </source>
</evidence>
<dbReference type="InterPro" id="IPR009045">
    <property type="entry name" value="Zn_M74/Hedgehog-like"/>
</dbReference>
<dbReference type="HOGENOM" id="CLU_1022316_0_0_12"/>
<keyword evidence="1" id="KW-0472">Membrane</keyword>
<gene>
    <name evidence="2" type="ORF">Lepil_0652</name>
</gene>
<dbReference type="RefSeq" id="WP_002769900.1">
    <property type="nucleotide sequence ID" value="NZ_JH597773.1"/>
</dbReference>
<feature type="transmembrane region" description="Helical" evidence="1">
    <location>
        <begin position="6"/>
        <end position="25"/>
    </location>
</feature>
<dbReference type="STRING" id="183.GCA_002009735_00115"/>
<evidence type="ECO:0000313" key="3">
    <source>
        <dbReference type="Proteomes" id="UP000005737"/>
    </source>
</evidence>
<evidence type="ECO:0000313" key="2">
    <source>
        <dbReference type="EMBL" id="EHQ05355.1"/>
    </source>
</evidence>
<dbReference type="InterPro" id="IPR043769">
    <property type="entry name" value="DUF5715"/>
</dbReference>
<dbReference type="Pfam" id="PF18979">
    <property type="entry name" value="DUF5715"/>
    <property type="match status" value="1"/>
</dbReference>
<keyword evidence="3" id="KW-1185">Reference proteome</keyword>
<sequence>MTRIQTIIILSIALIAIPLAGYGGYRYVSQQRKIEAAAIEAYFDQARAFERRIIDGFPIYQDWATPDRERQLRTHLLEDHLAVVRSMNLTAIEDRIELDARLKAGTLTALEQNRETPYFFYNVKKEHRALLPMASEGLHLIAERLNKRTGMKDVTVKMAISSVLRTVEYQDGLRDRNANASLISSHSYGISFDIFYDNFFVSLAPLPDTGDVDVNRSLETMRLRTGYWLGDALRRQLHAMLAETLIELQNEGKLYAILEKNQRCYHVTIRPQ</sequence>
<proteinExistence type="predicted"/>
<organism evidence="2 3">
    <name type="scientific">Leptonema illini DSM 21528</name>
    <dbReference type="NCBI Taxonomy" id="929563"/>
    <lineage>
        <taxon>Bacteria</taxon>
        <taxon>Pseudomonadati</taxon>
        <taxon>Spirochaetota</taxon>
        <taxon>Spirochaetia</taxon>
        <taxon>Leptospirales</taxon>
        <taxon>Leptospiraceae</taxon>
        <taxon>Leptonema</taxon>
    </lineage>
</organism>
<keyword evidence="1" id="KW-0812">Transmembrane</keyword>
<dbReference type="SUPFAM" id="SSF55166">
    <property type="entry name" value="Hedgehog/DD-peptidase"/>
    <property type="match status" value="1"/>
</dbReference>
<dbReference type="AlphaFoldDB" id="H2CCR4"/>
<keyword evidence="1" id="KW-1133">Transmembrane helix</keyword>
<name>H2CCR4_9LEPT</name>